<dbReference type="InterPro" id="IPR015212">
    <property type="entry name" value="RGS-like_dom"/>
</dbReference>
<reference evidence="10" key="1">
    <citation type="submission" date="2025-08" db="UniProtKB">
        <authorList>
            <consortium name="Ensembl"/>
        </authorList>
    </citation>
    <scope>IDENTIFICATION</scope>
</reference>
<keyword evidence="11" id="KW-1185">Reference proteome</keyword>
<dbReference type="InterPro" id="IPR044926">
    <property type="entry name" value="RGS_subdomain_2"/>
</dbReference>
<dbReference type="InterPro" id="IPR035899">
    <property type="entry name" value="DBL_dom_sf"/>
</dbReference>
<evidence type="ECO:0000256" key="7">
    <source>
        <dbReference type="ARBA" id="ARBA00023054"/>
    </source>
</evidence>
<dbReference type="PROSITE" id="PS50010">
    <property type="entry name" value="DH_2"/>
    <property type="match status" value="1"/>
</dbReference>
<dbReference type="Pfam" id="PF00621">
    <property type="entry name" value="RhoGEF"/>
    <property type="match status" value="1"/>
</dbReference>
<proteinExistence type="predicted"/>
<dbReference type="Pfam" id="PF09128">
    <property type="entry name" value="RGS-like"/>
    <property type="match status" value="1"/>
</dbReference>
<reference evidence="10" key="2">
    <citation type="submission" date="2025-09" db="UniProtKB">
        <authorList>
            <consortium name="Ensembl"/>
        </authorList>
    </citation>
    <scope>IDENTIFICATION</scope>
</reference>
<keyword evidence="7" id="KW-0175">Coiled coil</keyword>
<dbReference type="GO" id="GO:0001664">
    <property type="term" value="F:G protein-coupled receptor binding"/>
    <property type="evidence" value="ECO:0007669"/>
    <property type="project" value="TreeGrafter"/>
</dbReference>
<evidence type="ECO:0000256" key="6">
    <source>
        <dbReference type="ARBA" id="ARBA00022658"/>
    </source>
</evidence>
<dbReference type="SUPFAM" id="SSF48097">
    <property type="entry name" value="Regulator of G-protein signaling, RGS"/>
    <property type="match status" value="1"/>
</dbReference>
<keyword evidence="5" id="KW-0597">Phosphoprotein</keyword>
<dbReference type="Pfam" id="PF17838">
    <property type="entry name" value="PH_16"/>
    <property type="match status" value="1"/>
</dbReference>
<dbReference type="InterPro" id="IPR041020">
    <property type="entry name" value="PH_16"/>
</dbReference>
<dbReference type="GeneTree" id="ENSGT00940000161180"/>
<evidence type="ECO:0000259" key="9">
    <source>
        <dbReference type="PROSITE" id="PS50010"/>
    </source>
</evidence>
<dbReference type="PANTHER" id="PTHR45872">
    <property type="entry name" value="RHO GUANINE NUCLEOTIDE EXCHANGE FACTOR 2, ISOFORM D"/>
    <property type="match status" value="1"/>
</dbReference>
<dbReference type="InterPro" id="IPR000219">
    <property type="entry name" value="DH_dom"/>
</dbReference>
<keyword evidence="6" id="KW-0344">Guanine-nucleotide releasing factor</keyword>
<keyword evidence="3" id="KW-0343">GTPase activation</keyword>
<dbReference type="Gene3D" id="1.20.900.10">
    <property type="entry name" value="Dbl homology (DH) domain"/>
    <property type="match status" value="1"/>
</dbReference>
<dbReference type="AlphaFoldDB" id="A0A670ZYF9"/>
<dbReference type="SMART" id="SM00325">
    <property type="entry name" value="RhoGEF"/>
    <property type="match status" value="1"/>
</dbReference>
<feature type="domain" description="DH" evidence="9">
    <location>
        <begin position="291"/>
        <end position="477"/>
    </location>
</feature>
<dbReference type="GO" id="GO:0160221">
    <property type="term" value="P:Rho-activating G protein-coupled receptor signaling pathway"/>
    <property type="evidence" value="ECO:0007669"/>
    <property type="project" value="Ensembl"/>
</dbReference>
<evidence type="ECO:0000313" key="11">
    <source>
        <dbReference type="Proteomes" id="UP000472273"/>
    </source>
</evidence>
<sequence length="652" mass="75304">SFCGFPLIFSLSEAKKQFVDFCHAFLDKTGLLRVPVPNAVQFELDRNRPDLIPEDQLKKYLQDIQSFQEVEISQQLEDFREKRKMGMTPGEKELFELEGYRTKDKGIREAKEKQLAEQLMAKLEEMHLTISADEEKSSAIYTAIVTYMKHLGVKTKTADNKKSKANFFRKKVGLREEALKPKKGFSILDPARWNRGDSHCKYLGWSVNVEGWLDRWISKRRTVLTVSFVCRFDSYSLEPGGAGGGEPPPSFLLPQSEEFEPRVSELELDPPNWRELVPPDTLLRLKKSEVKRQEVINELFITEHAHLRMLRVLLEVFYQPLLTEGFFTESELVNIFPSLEDLIDEHSESTARLREENNLIVSEIGSTLLARFDGSEGNWFQKISSRFCSRQSFALEQLKAKQKKETRFNQFIQEAESKPRCRRLQLKDIIPIEMQRLTKYPLLLHSIAKCTEEAEERQKVEKAAECCRQILNHVNQEVRVMENLLKLKDYQRRLDLSNLKQSTDPLLSEFRNTDITKRNLVYEGPLTWRVTKDKSVDVHVLLLDDILVLLQKQEERLVLKCHSRTITPTPDGKQMLSPIIKLNSAMTREVATDIKAFYVIFSWENGAQIYELVAQTVSERKNLEEGASPLLAPSPLIGVIGRSLLPLFKTPT</sequence>
<evidence type="ECO:0000256" key="2">
    <source>
        <dbReference type="ARBA" id="ARBA00004496"/>
    </source>
</evidence>
<dbReference type="GO" id="GO:0005829">
    <property type="term" value="C:cytosol"/>
    <property type="evidence" value="ECO:0007669"/>
    <property type="project" value="Ensembl"/>
</dbReference>
<dbReference type="SUPFAM" id="SSF50729">
    <property type="entry name" value="PH domain-like"/>
    <property type="match status" value="1"/>
</dbReference>
<comment type="subcellular location">
    <subcellularLocation>
        <location evidence="2">Cytoplasm</location>
    </subcellularLocation>
    <subcellularLocation>
        <location evidence="1">Membrane</location>
    </subcellularLocation>
</comment>
<dbReference type="GO" id="GO:0005096">
    <property type="term" value="F:GTPase activator activity"/>
    <property type="evidence" value="ECO:0007669"/>
    <property type="project" value="UniProtKB-KW"/>
</dbReference>
<organism evidence="10 11">
    <name type="scientific">Pseudonaja textilis</name>
    <name type="common">Eastern brown snake</name>
    <dbReference type="NCBI Taxonomy" id="8673"/>
    <lineage>
        <taxon>Eukaryota</taxon>
        <taxon>Metazoa</taxon>
        <taxon>Chordata</taxon>
        <taxon>Craniata</taxon>
        <taxon>Vertebrata</taxon>
        <taxon>Euteleostomi</taxon>
        <taxon>Lepidosauria</taxon>
        <taxon>Squamata</taxon>
        <taxon>Bifurcata</taxon>
        <taxon>Unidentata</taxon>
        <taxon>Episquamata</taxon>
        <taxon>Toxicofera</taxon>
        <taxon>Serpentes</taxon>
        <taxon>Colubroidea</taxon>
        <taxon>Elapidae</taxon>
        <taxon>Hydrophiinae</taxon>
        <taxon>Pseudonaja</taxon>
    </lineage>
</organism>
<evidence type="ECO:0000256" key="5">
    <source>
        <dbReference type="ARBA" id="ARBA00022553"/>
    </source>
</evidence>
<evidence type="ECO:0000256" key="8">
    <source>
        <dbReference type="ARBA" id="ARBA00023136"/>
    </source>
</evidence>
<gene>
    <name evidence="10" type="primary">ARHGEF1</name>
</gene>
<protein>
    <submittedName>
        <fullName evidence="10">Rho guanine nucleotide exchange factor 1</fullName>
    </submittedName>
</protein>
<accession>A0A670ZYF9</accession>
<name>A0A670ZYF9_PSETE</name>
<dbReference type="Gene3D" id="2.30.29.30">
    <property type="entry name" value="Pleckstrin-homology domain (PH domain)/Phosphotyrosine-binding domain (PTB)"/>
    <property type="match status" value="1"/>
</dbReference>
<dbReference type="FunFam" id="2.30.29.30:FF:000072">
    <property type="entry name" value="Rho guanine nucleotide exchange factor 1"/>
    <property type="match status" value="1"/>
</dbReference>
<dbReference type="Gene3D" id="1.10.167.10">
    <property type="entry name" value="Regulator of G-protein Signalling 4, domain 2"/>
    <property type="match status" value="1"/>
</dbReference>
<evidence type="ECO:0000256" key="3">
    <source>
        <dbReference type="ARBA" id="ARBA00022468"/>
    </source>
</evidence>
<dbReference type="GO" id="GO:0005886">
    <property type="term" value="C:plasma membrane"/>
    <property type="evidence" value="ECO:0007669"/>
    <property type="project" value="Ensembl"/>
</dbReference>
<dbReference type="InterPro" id="IPR011993">
    <property type="entry name" value="PH-like_dom_sf"/>
</dbReference>
<dbReference type="Proteomes" id="UP000472273">
    <property type="component" value="Unplaced"/>
</dbReference>
<evidence type="ECO:0000256" key="4">
    <source>
        <dbReference type="ARBA" id="ARBA00022490"/>
    </source>
</evidence>
<dbReference type="CDD" id="cd00160">
    <property type="entry name" value="RhoGEF"/>
    <property type="match status" value="1"/>
</dbReference>
<dbReference type="OMA" id="GDSHCKY"/>
<evidence type="ECO:0000256" key="1">
    <source>
        <dbReference type="ARBA" id="ARBA00004370"/>
    </source>
</evidence>
<evidence type="ECO:0000313" key="10">
    <source>
        <dbReference type="Ensembl" id="ENSPTXP00000027738.1"/>
    </source>
</evidence>
<dbReference type="Ensembl" id="ENSPTXT00000028585.1">
    <property type="protein sequence ID" value="ENSPTXP00000027738.1"/>
    <property type="gene ID" value="ENSPTXG00000019095.1"/>
</dbReference>
<dbReference type="FunFam" id="1.20.900.10:FF:000006">
    <property type="entry name" value="Rho guanine nucleotide exchange factor (GEF) 11"/>
    <property type="match status" value="1"/>
</dbReference>
<dbReference type="SUPFAM" id="SSF48065">
    <property type="entry name" value="DBL homology domain (DH-domain)"/>
    <property type="match status" value="1"/>
</dbReference>
<dbReference type="GO" id="GO:0005085">
    <property type="term" value="F:guanyl-nucleotide exchange factor activity"/>
    <property type="evidence" value="ECO:0007669"/>
    <property type="project" value="UniProtKB-KW"/>
</dbReference>
<keyword evidence="8" id="KW-0472">Membrane</keyword>
<dbReference type="InterPro" id="IPR036305">
    <property type="entry name" value="RGS_sf"/>
</dbReference>
<keyword evidence="4" id="KW-0963">Cytoplasm</keyword>
<dbReference type="PANTHER" id="PTHR45872:SF4">
    <property type="entry name" value="RHO GUANINE NUCLEOTIDE EXCHANGE FACTOR 1"/>
    <property type="match status" value="1"/>
</dbReference>